<evidence type="ECO:0000313" key="1">
    <source>
        <dbReference type="EMBL" id="CAH1435130.1"/>
    </source>
</evidence>
<organism evidence="1 2">
    <name type="scientific">Lactuca virosa</name>
    <dbReference type="NCBI Taxonomy" id="75947"/>
    <lineage>
        <taxon>Eukaryota</taxon>
        <taxon>Viridiplantae</taxon>
        <taxon>Streptophyta</taxon>
        <taxon>Embryophyta</taxon>
        <taxon>Tracheophyta</taxon>
        <taxon>Spermatophyta</taxon>
        <taxon>Magnoliopsida</taxon>
        <taxon>eudicotyledons</taxon>
        <taxon>Gunneridae</taxon>
        <taxon>Pentapetalae</taxon>
        <taxon>asterids</taxon>
        <taxon>campanulids</taxon>
        <taxon>Asterales</taxon>
        <taxon>Asteraceae</taxon>
        <taxon>Cichorioideae</taxon>
        <taxon>Cichorieae</taxon>
        <taxon>Lactucinae</taxon>
        <taxon>Lactuca</taxon>
    </lineage>
</organism>
<reference evidence="1 2" key="1">
    <citation type="submission" date="2022-01" db="EMBL/GenBank/DDBJ databases">
        <authorList>
            <person name="Xiong W."/>
            <person name="Schranz E."/>
        </authorList>
    </citation>
    <scope>NUCLEOTIDE SEQUENCE [LARGE SCALE GENOMIC DNA]</scope>
</reference>
<proteinExistence type="predicted"/>
<sequence length="102" mass="11916">MVTSSPPTPLTITIEYKPYTSYQICFQFRFVRFLWLQQGYCMFKWLISEAYLTPHQKLRIGDAMAKAIPGTRHDPEIDGCIIMGRVDCTEEVDLCRSYMQSH</sequence>
<name>A0AAU9N797_9ASTR</name>
<accession>A0AAU9N797</accession>
<dbReference type="AlphaFoldDB" id="A0AAU9N797"/>
<keyword evidence="2" id="KW-1185">Reference proteome</keyword>
<comment type="caution">
    <text evidence="1">The sequence shown here is derived from an EMBL/GenBank/DDBJ whole genome shotgun (WGS) entry which is preliminary data.</text>
</comment>
<dbReference type="EMBL" id="CAKMRJ010004334">
    <property type="protein sequence ID" value="CAH1435130.1"/>
    <property type="molecule type" value="Genomic_DNA"/>
</dbReference>
<evidence type="ECO:0000313" key="2">
    <source>
        <dbReference type="Proteomes" id="UP001157418"/>
    </source>
</evidence>
<protein>
    <submittedName>
        <fullName evidence="1">Uncharacterized protein</fullName>
    </submittedName>
</protein>
<dbReference type="Proteomes" id="UP001157418">
    <property type="component" value="Unassembled WGS sequence"/>
</dbReference>
<gene>
    <name evidence="1" type="ORF">LVIROSA_LOCUS21595</name>
</gene>